<evidence type="ECO:0000256" key="1">
    <source>
        <dbReference type="SAM" id="Phobius"/>
    </source>
</evidence>
<dbReference type="EMBL" id="CP155447">
    <property type="protein sequence ID" value="XBH04059.1"/>
    <property type="molecule type" value="Genomic_DNA"/>
</dbReference>
<accession>A0AAU7CGD2</accession>
<dbReference type="Pfam" id="PF07963">
    <property type="entry name" value="N_methyl"/>
    <property type="match status" value="1"/>
</dbReference>
<sequence length="321" mass="35075">MFRYTPRTRPRGFTLIELLVVIAIIGVLIALLLPAVQSAREAARRSQCVNNLKQIGLAIHNYQSAIGAFPPGYVSNWKRDTSDEGTAEDDLGQGWAWGSMILPQLEQTAVYNAINFNLTMTFQDNVTAQSIRFNSFLCPSDFPKQLVPVRDETNTQTVYTVASGNYVGMYGIGEVGEAPGRGTGMFFRNSRLSFADMTDGSSQTIMAGERSFNLSYVTWTGRAIGGWLHKTSSFEGGNDQYAVDPEESFTMILGPIGTEHGPRTPNHQMAHVEDYASRHPGGVNFVFGDGSVKFIKNTITPAVYQGLATRGGGEILSADSY</sequence>
<protein>
    <submittedName>
        <fullName evidence="3">DUF1559 domain-containing protein</fullName>
    </submittedName>
</protein>
<organism evidence="3">
    <name type="scientific">Singulisphaera sp. Ch08</name>
    <dbReference type="NCBI Taxonomy" id="3120278"/>
    <lineage>
        <taxon>Bacteria</taxon>
        <taxon>Pseudomonadati</taxon>
        <taxon>Planctomycetota</taxon>
        <taxon>Planctomycetia</taxon>
        <taxon>Isosphaerales</taxon>
        <taxon>Isosphaeraceae</taxon>
        <taxon>Singulisphaera</taxon>
    </lineage>
</organism>
<dbReference type="PROSITE" id="PS00409">
    <property type="entry name" value="PROKAR_NTER_METHYL"/>
    <property type="match status" value="1"/>
</dbReference>
<name>A0AAU7CGD2_9BACT</name>
<keyword evidence="1" id="KW-0812">Transmembrane</keyword>
<dbReference type="PANTHER" id="PTHR30093:SF2">
    <property type="entry name" value="TYPE II SECRETION SYSTEM PROTEIN H"/>
    <property type="match status" value="1"/>
</dbReference>
<dbReference type="InterPro" id="IPR011453">
    <property type="entry name" value="DUF1559"/>
</dbReference>
<reference evidence="3" key="1">
    <citation type="submission" date="2024-05" db="EMBL/GenBank/DDBJ databases">
        <title>Planctomycetes of the genus Singulisphaera possess chitinolytic capabilities.</title>
        <authorList>
            <person name="Ivanova A."/>
        </authorList>
    </citation>
    <scope>NUCLEOTIDE SEQUENCE</scope>
    <source>
        <strain evidence="3">Ch08T</strain>
    </source>
</reference>
<dbReference type="SUPFAM" id="SSF54523">
    <property type="entry name" value="Pili subunits"/>
    <property type="match status" value="1"/>
</dbReference>
<dbReference type="InterPro" id="IPR012902">
    <property type="entry name" value="N_methyl_site"/>
</dbReference>
<proteinExistence type="predicted"/>
<dbReference type="AlphaFoldDB" id="A0AAU7CGD2"/>
<dbReference type="PANTHER" id="PTHR30093">
    <property type="entry name" value="GENERAL SECRETION PATHWAY PROTEIN G"/>
    <property type="match status" value="1"/>
</dbReference>
<dbReference type="InterPro" id="IPR045584">
    <property type="entry name" value="Pilin-like"/>
</dbReference>
<dbReference type="Pfam" id="PF07596">
    <property type="entry name" value="SBP_bac_10"/>
    <property type="match status" value="1"/>
</dbReference>
<dbReference type="RefSeq" id="WP_406696805.1">
    <property type="nucleotide sequence ID" value="NZ_CP155447.1"/>
</dbReference>
<keyword evidence="1" id="KW-0472">Membrane</keyword>
<feature type="domain" description="DUF1559" evidence="2">
    <location>
        <begin position="37"/>
        <end position="300"/>
    </location>
</feature>
<evidence type="ECO:0000313" key="3">
    <source>
        <dbReference type="EMBL" id="XBH04059.1"/>
    </source>
</evidence>
<dbReference type="Gene3D" id="3.30.700.10">
    <property type="entry name" value="Glycoprotein, Type 4 Pilin"/>
    <property type="match status" value="1"/>
</dbReference>
<feature type="transmembrane region" description="Helical" evidence="1">
    <location>
        <begin position="12"/>
        <end position="36"/>
    </location>
</feature>
<keyword evidence="1" id="KW-1133">Transmembrane helix</keyword>
<dbReference type="NCBIfam" id="TIGR02532">
    <property type="entry name" value="IV_pilin_GFxxxE"/>
    <property type="match status" value="1"/>
</dbReference>
<dbReference type="InterPro" id="IPR027558">
    <property type="entry name" value="Pre_pil_HX9DG_C"/>
</dbReference>
<gene>
    <name evidence="3" type="ORF">V5E97_38035</name>
</gene>
<dbReference type="NCBIfam" id="TIGR04294">
    <property type="entry name" value="pre_pil_HX9DG"/>
    <property type="match status" value="1"/>
</dbReference>
<evidence type="ECO:0000259" key="2">
    <source>
        <dbReference type="Pfam" id="PF07596"/>
    </source>
</evidence>